<evidence type="ECO:0000259" key="24">
    <source>
        <dbReference type="Pfam" id="PF02434"/>
    </source>
</evidence>
<evidence type="ECO:0000256" key="2">
    <source>
        <dbReference type="ARBA" id="ARBA00004606"/>
    </source>
</evidence>
<reference evidence="25" key="1">
    <citation type="submission" date="2015-09" db="EMBL/GenBank/DDBJ databases">
        <title>Scylla olivacea transcriptome.</title>
        <authorList>
            <person name="Ikhwanuddin M."/>
        </authorList>
    </citation>
    <scope>NUCLEOTIDE SEQUENCE</scope>
</reference>
<keyword evidence="12" id="KW-0735">Signal-anchor</keyword>
<evidence type="ECO:0000256" key="4">
    <source>
        <dbReference type="ARBA" id="ARBA00006462"/>
    </source>
</evidence>
<dbReference type="GO" id="GO:0016020">
    <property type="term" value="C:membrane"/>
    <property type="evidence" value="ECO:0007669"/>
    <property type="project" value="UniProtKB-SubCell"/>
</dbReference>
<comment type="cofactor">
    <cofactor evidence="1">
        <name>Mn(2+)</name>
        <dbReference type="ChEBI" id="CHEBI:29035"/>
    </cofactor>
</comment>
<evidence type="ECO:0000256" key="7">
    <source>
        <dbReference type="ARBA" id="ARBA00022676"/>
    </source>
</evidence>
<protein>
    <recommendedName>
        <fullName evidence="18">Glycoprotein-N-acetylgalactosamine 3-beta-galactosyltransferase 1</fullName>
        <ecNumber evidence="6">2.4.1.122</ecNumber>
    </recommendedName>
    <alternativeName>
        <fullName evidence="20">Core 1 O-glycan T-synthase</fullName>
    </alternativeName>
    <alternativeName>
        <fullName evidence="21">Core 1 UDP-galactose:N-acetylgalactosamine-alpha-R beta 1,3-galactosyltransferase 1</fullName>
    </alternativeName>
    <alternativeName>
        <fullName evidence="19">Core 1 beta1,3-galactosyltransferase 1</fullName>
    </alternativeName>
</protein>
<keyword evidence="9 23" id="KW-0812">Transmembrane</keyword>
<evidence type="ECO:0000313" key="25">
    <source>
        <dbReference type="EMBL" id="JAI63204.1"/>
    </source>
</evidence>
<keyword evidence="14 23" id="KW-0472">Membrane</keyword>
<evidence type="ECO:0000256" key="10">
    <source>
        <dbReference type="ARBA" id="ARBA00022723"/>
    </source>
</evidence>
<dbReference type="Pfam" id="PF02434">
    <property type="entry name" value="Fringe"/>
    <property type="match status" value="1"/>
</dbReference>
<evidence type="ECO:0000256" key="20">
    <source>
        <dbReference type="ARBA" id="ARBA00042009"/>
    </source>
</evidence>
<evidence type="ECO:0000256" key="17">
    <source>
        <dbReference type="ARBA" id="ARBA00023211"/>
    </source>
</evidence>
<comment type="subcellular location">
    <subcellularLocation>
        <location evidence="2">Membrane</location>
        <topology evidence="2">Single-pass type II membrane protein</topology>
    </subcellularLocation>
</comment>
<feature type="domain" description="Fringe-like glycosyltransferase" evidence="24">
    <location>
        <begin position="95"/>
        <end position="255"/>
    </location>
</feature>
<dbReference type="GO" id="GO:0016263">
    <property type="term" value="F:glycoprotein-N-acetylgalactosamine 3-beta-galactosyltransferase activity"/>
    <property type="evidence" value="ECO:0007669"/>
    <property type="project" value="UniProtKB-EC"/>
</dbReference>
<evidence type="ECO:0000256" key="12">
    <source>
        <dbReference type="ARBA" id="ARBA00022968"/>
    </source>
</evidence>
<evidence type="ECO:0000256" key="14">
    <source>
        <dbReference type="ARBA" id="ARBA00023136"/>
    </source>
</evidence>
<keyword evidence="11" id="KW-0547">Nucleotide-binding</keyword>
<keyword evidence="15" id="KW-1015">Disulfide bond</keyword>
<comment type="similarity">
    <text evidence="4">Belongs to the glycosyltransferase 31 family. Beta3-Gal-T subfamily.</text>
</comment>
<keyword evidence="8" id="KW-0808">Transferase</keyword>
<proteinExistence type="inferred from homology"/>
<dbReference type="PANTHER" id="PTHR23033">
    <property type="entry name" value="BETA1,3-GALACTOSYLTRANSFERASE"/>
    <property type="match status" value="1"/>
</dbReference>
<evidence type="ECO:0000256" key="8">
    <source>
        <dbReference type="ARBA" id="ARBA00022679"/>
    </source>
</evidence>
<dbReference type="Gene3D" id="3.90.550.50">
    <property type="match status" value="1"/>
</dbReference>
<sequence>MGTLNYRIAPSAFRLPLMLATSMLLGGFIAFVTLIPPSPDFPRRYREPLRHEEMEEMEEIPDSPLSDHDPHEIHHIGEGVEAARLYEKVRVVCWVMTRPETHKKKGTHVKATWGKRCNKLIFMSSQNDTELGAIDLGVGDGRDHLWGKTKAAFKYLYDHHLNDYDWFFKADDDTYTIMENMRYMLSTYDPSLPIYFGSRFKKFTKQGYMSGGGGYVLSREALKIFVEVALTDPKKCKVSSHTGAEDAEMGKCLANVNVMAGDSRDSLGRGRFFPFTPSTHLMGGVPDWYLDYVYYKPDTGLECCSDTAVTFHYVDTNKMYMLEYLVYHLRPYGIARHDPFPAPLPPDRRSVPKKVLEKMNETSVIVMTEGKA</sequence>
<evidence type="ECO:0000256" key="23">
    <source>
        <dbReference type="SAM" id="Phobius"/>
    </source>
</evidence>
<comment type="pathway">
    <text evidence="3">Protein modification; protein glycosylation.</text>
</comment>
<evidence type="ECO:0000256" key="11">
    <source>
        <dbReference type="ARBA" id="ARBA00022741"/>
    </source>
</evidence>
<name>A0A0P4WCC2_SCYOL</name>
<evidence type="ECO:0000256" key="18">
    <source>
        <dbReference type="ARBA" id="ARBA00040898"/>
    </source>
</evidence>
<dbReference type="EC" id="2.4.1.122" evidence="6"/>
<dbReference type="GO" id="GO:0030145">
    <property type="term" value="F:manganese ion binding"/>
    <property type="evidence" value="ECO:0007669"/>
    <property type="project" value="UniProtKB-ARBA"/>
</dbReference>
<evidence type="ECO:0000256" key="6">
    <source>
        <dbReference type="ARBA" id="ARBA00012557"/>
    </source>
</evidence>
<dbReference type="AlphaFoldDB" id="A0A0P4WCC2"/>
<dbReference type="InterPro" id="IPR003378">
    <property type="entry name" value="Fringe-like_glycosylTrfase"/>
</dbReference>
<evidence type="ECO:0000256" key="1">
    <source>
        <dbReference type="ARBA" id="ARBA00001936"/>
    </source>
</evidence>
<keyword evidence="17" id="KW-0464">Manganese</keyword>
<keyword evidence="10" id="KW-0479">Metal-binding</keyword>
<comment type="subunit">
    <text evidence="5">Homodimer; disulfide-linked.</text>
</comment>
<dbReference type="UniPathway" id="UPA00378"/>
<dbReference type="InterPro" id="IPR026050">
    <property type="entry name" value="C1GALT1/C1GALT1_chp1"/>
</dbReference>
<keyword evidence="7" id="KW-0328">Glycosyltransferase</keyword>
<evidence type="ECO:0000256" key="13">
    <source>
        <dbReference type="ARBA" id="ARBA00022989"/>
    </source>
</evidence>
<evidence type="ECO:0000256" key="5">
    <source>
        <dbReference type="ARBA" id="ARBA00011748"/>
    </source>
</evidence>
<evidence type="ECO:0000256" key="22">
    <source>
        <dbReference type="ARBA" id="ARBA00059245"/>
    </source>
</evidence>
<evidence type="ECO:0000256" key="21">
    <source>
        <dbReference type="ARBA" id="ARBA00043065"/>
    </source>
</evidence>
<feature type="transmembrane region" description="Helical" evidence="23">
    <location>
        <begin position="12"/>
        <end position="35"/>
    </location>
</feature>
<evidence type="ECO:0000256" key="3">
    <source>
        <dbReference type="ARBA" id="ARBA00004922"/>
    </source>
</evidence>
<evidence type="ECO:0000256" key="19">
    <source>
        <dbReference type="ARBA" id="ARBA00041226"/>
    </source>
</evidence>
<accession>A0A0P4WCC2</accession>
<comment type="function">
    <text evidence="22">Glycosyltransferase that generates the core 1 O-glycan Gal-beta1-3GalNAc-alpha1-Ser/Thr (T antigen), which is a precursor for many extended O-glycans in glycoproteins.</text>
</comment>
<evidence type="ECO:0000256" key="16">
    <source>
        <dbReference type="ARBA" id="ARBA00023180"/>
    </source>
</evidence>
<evidence type="ECO:0000256" key="9">
    <source>
        <dbReference type="ARBA" id="ARBA00022692"/>
    </source>
</evidence>
<organism evidence="25">
    <name type="scientific">Scylla olivacea</name>
    <name type="common">Orange mud crab</name>
    <name type="synonym">Cancer olivacea</name>
    <dbReference type="NCBI Taxonomy" id="85551"/>
    <lineage>
        <taxon>Eukaryota</taxon>
        <taxon>Metazoa</taxon>
        <taxon>Ecdysozoa</taxon>
        <taxon>Arthropoda</taxon>
        <taxon>Crustacea</taxon>
        <taxon>Multicrustacea</taxon>
        <taxon>Malacostraca</taxon>
        <taxon>Eumalacostraca</taxon>
        <taxon>Eucarida</taxon>
        <taxon>Decapoda</taxon>
        <taxon>Pleocyemata</taxon>
        <taxon>Brachyura</taxon>
        <taxon>Eubrachyura</taxon>
        <taxon>Portunoidea</taxon>
        <taxon>Portunidae</taxon>
        <taxon>Portuninae</taxon>
        <taxon>Scylla</taxon>
    </lineage>
</organism>
<keyword evidence="16" id="KW-0325">Glycoprotein</keyword>
<dbReference type="GO" id="GO:0000166">
    <property type="term" value="F:nucleotide binding"/>
    <property type="evidence" value="ECO:0007669"/>
    <property type="project" value="UniProtKB-KW"/>
</dbReference>
<keyword evidence="13 23" id="KW-1133">Transmembrane helix</keyword>
<dbReference type="EMBL" id="GDRN01074644">
    <property type="protein sequence ID" value="JAI63204.1"/>
    <property type="molecule type" value="Transcribed_RNA"/>
</dbReference>
<dbReference type="PANTHER" id="PTHR23033:SF14">
    <property type="entry name" value="GLYCOPROTEIN-N-ACETYLGALACTOSAMINE 3-BETA-GALACTOSYLTRANSFERASE 1-RELATED"/>
    <property type="match status" value="1"/>
</dbReference>
<dbReference type="FunFam" id="3.90.550.50:FF:000017">
    <property type="entry name" value="Glycoprotein-N-acetylgalactosamine 3-beta-galactosyltransferase 1"/>
    <property type="match status" value="1"/>
</dbReference>
<evidence type="ECO:0000256" key="15">
    <source>
        <dbReference type="ARBA" id="ARBA00023157"/>
    </source>
</evidence>